<dbReference type="EMBL" id="JANSHE010007236">
    <property type="protein sequence ID" value="KAJ2963531.1"/>
    <property type="molecule type" value="Genomic_DNA"/>
</dbReference>
<organism evidence="1 2">
    <name type="scientific">Trametes sanguinea</name>
    <dbReference type="NCBI Taxonomy" id="158606"/>
    <lineage>
        <taxon>Eukaryota</taxon>
        <taxon>Fungi</taxon>
        <taxon>Dikarya</taxon>
        <taxon>Basidiomycota</taxon>
        <taxon>Agaricomycotina</taxon>
        <taxon>Agaricomycetes</taxon>
        <taxon>Polyporales</taxon>
        <taxon>Polyporaceae</taxon>
        <taxon>Trametes</taxon>
    </lineage>
</organism>
<keyword evidence="2" id="KW-1185">Reference proteome</keyword>
<accession>A0ACC1MEA8</accession>
<name>A0ACC1MEA8_9APHY</name>
<dbReference type="Proteomes" id="UP001144978">
    <property type="component" value="Unassembled WGS sequence"/>
</dbReference>
<protein>
    <submittedName>
        <fullName evidence="1">Uncharacterized protein</fullName>
    </submittedName>
</protein>
<comment type="caution">
    <text evidence="1">The sequence shown here is derived from an EMBL/GenBank/DDBJ whole genome shotgun (WGS) entry which is preliminary data.</text>
</comment>
<reference evidence="1" key="1">
    <citation type="submission" date="2022-08" db="EMBL/GenBank/DDBJ databases">
        <title>Genome Sequence of Pycnoporus sanguineus.</title>
        <authorList>
            <person name="Buettner E."/>
        </authorList>
    </citation>
    <scope>NUCLEOTIDE SEQUENCE</scope>
    <source>
        <strain evidence="1">CG-C14</strain>
    </source>
</reference>
<proteinExistence type="predicted"/>
<evidence type="ECO:0000313" key="2">
    <source>
        <dbReference type="Proteomes" id="UP001144978"/>
    </source>
</evidence>
<sequence>MCSNHTESSLDIVAEGISDTNAVRACRQRPRLDLYVTGTAAVHNLAIISALVFVLLRALLSRIGLSRAVGRIAKLADRASTENGASGRVAERPQSTPRIACRGDPPSRIPGLLFLVACCM</sequence>
<evidence type="ECO:0000313" key="1">
    <source>
        <dbReference type="EMBL" id="KAJ2963531.1"/>
    </source>
</evidence>
<gene>
    <name evidence="1" type="ORF">NUW54_g14280</name>
</gene>